<evidence type="ECO:0000313" key="3">
    <source>
        <dbReference type="Proteomes" id="UP001526430"/>
    </source>
</evidence>
<dbReference type="InterPro" id="IPR029024">
    <property type="entry name" value="TerB-like"/>
</dbReference>
<comment type="caution">
    <text evidence="2">The sequence shown here is derived from an EMBL/GenBank/DDBJ whole genome shotgun (WGS) entry which is preliminary data.</text>
</comment>
<evidence type="ECO:0000256" key="1">
    <source>
        <dbReference type="SAM" id="MobiDB-lite"/>
    </source>
</evidence>
<dbReference type="Proteomes" id="UP001526430">
    <property type="component" value="Unassembled WGS sequence"/>
</dbReference>
<accession>A0ABT3NVH0</accession>
<feature type="region of interest" description="Disordered" evidence="1">
    <location>
        <begin position="58"/>
        <end position="95"/>
    </location>
</feature>
<dbReference type="EMBL" id="JAPFQI010000007">
    <property type="protein sequence ID" value="MCW8086131.1"/>
    <property type="molecule type" value="Genomic_DNA"/>
</dbReference>
<dbReference type="SUPFAM" id="SSF158682">
    <property type="entry name" value="TerB-like"/>
    <property type="match status" value="1"/>
</dbReference>
<proteinExistence type="predicted"/>
<organism evidence="2 3">
    <name type="scientific">Sabulicella glaciei</name>
    <dbReference type="NCBI Taxonomy" id="2984948"/>
    <lineage>
        <taxon>Bacteria</taxon>
        <taxon>Pseudomonadati</taxon>
        <taxon>Pseudomonadota</taxon>
        <taxon>Alphaproteobacteria</taxon>
        <taxon>Acetobacterales</taxon>
        <taxon>Acetobacteraceae</taxon>
        <taxon>Sabulicella</taxon>
    </lineage>
</organism>
<protein>
    <submittedName>
        <fullName evidence="2">Tellurite resistance TerB family protein</fullName>
    </submittedName>
</protein>
<sequence length="210" mass="22041">MDLGRILGAVLEGQARRPARRTPARTRLPFGLTQRDARQISRVVGALAGIAADALERPRGAAPASAEPAPPPIRRGAEPARRLPETAPRPATPAAETREALLLLRAMIAGAKADGELDREERAAIARRLDEAGLSAEERDLVLADFDRPAETAALAREARDPMLAAQIYAAACAGAGAISERERAWLDGLGGALKLSAATRAAIETRLGG</sequence>
<dbReference type="Pfam" id="PF04391">
    <property type="entry name" value="DUF533"/>
    <property type="match status" value="1"/>
</dbReference>
<reference evidence="2 3" key="1">
    <citation type="submission" date="2022-10" db="EMBL/GenBank/DDBJ databases">
        <title>Roseococcus glaciei nov., sp. nov., isolated from glacier.</title>
        <authorList>
            <person name="Liu Q."/>
            <person name="Xin Y.-H."/>
        </authorList>
    </citation>
    <scope>NUCLEOTIDE SEQUENCE [LARGE SCALE GENOMIC DNA]</scope>
    <source>
        <strain evidence="2 3">MDT2-1-1</strain>
    </source>
</reference>
<evidence type="ECO:0000313" key="2">
    <source>
        <dbReference type="EMBL" id="MCW8086131.1"/>
    </source>
</evidence>
<feature type="compositionally biased region" description="Basic and acidic residues" evidence="1">
    <location>
        <begin position="75"/>
        <end position="84"/>
    </location>
</feature>
<gene>
    <name evidence="2" type="ORF">OF850_10870</name>
</gene>
<dbReference type="RefSeq" id="WP_301590111.1">
    <property type="nucleotide sequence ID" value="NZ_JAPFQI010000007.1"/>
</dbReference>
<keyword evidence="3" id="KW-1185">Reference proteome</keyword>
<feature type="compositionally biased region" description="Low complexity" evidence="1">
    <location>
        <begin position="85"/>
        <end position="95"/>
    </location>
</feature>
<dbReference type="Gene3D" id="1.10.3680.10">
    <property type="entry name" value="TerB-like"/>
    <property type="match status" value="1"/>
</dbReference>
<dbReference type="InterPro" id="IPR007486">
    <property type="entry name" value="YebE"/>
</dbReference>
<name>A0ABT3NVH0_9PROT</name>